<sequence length="141" mass="14789">MLNDAARLAGLQAVGLLGVNDAPAVLERAARLAARALHAPIAQVNLITDSGQVPIAAFVEPPEDASPWRRPVSLDYSFCQHAVTSGAPVLIEDARAHPLTRDSPVTRDVGVVGYLSVPIRLRTADASPGPVLGTVCVVDRQ</sequence>
<accession>A0A6J4LX16</accession>
<evidence type="ECO:0000259" key="1">
    <source>
        <dbReference type="Pfam" id="PF01590"/>
    </source>
</evidence>
<evidence type="ECO:0000313" key="2">
    <source>
        <dbReference type="EMBL" id="CAA9344127.1"/>
    </source>
</evidence>
<dbReference type="PANTHER" id="PTHR43102">
    <property type="entry name" value="SLR1143 PROTEIN"/>
    <property type="match status" value="1"/>
</dbReference>
<name>A0A6J4LX16_9BACT</name>
<dbReference type="AlphaFoldDB" id="A0A6J4LX16"/>
<proteinExistence type="predicted"/>
<protein>
    <recommendedName>
        <fullName evidence="1">GAF domain-containing protein</fullName>
    </recommendedName>
</protein>
<dbReference type="SUPFAM" id="SSF55781">
    <property type="entry name" value="GAF domain-like"/>
    <property type="match status" value="1"/>
</dbReference>
<feature type="non-terminal residue" evidence="2">
    <location>
        <position position="141"/>
    </location>
</feature>
<dbReference type="EMBL" id="CADCTX010000726">
    <property type="protein sequence ID" value="CAA9344127.1"/>
    <property type="molecule type" value="Genomic_DNA"/>
</dbReference>
<dbReference type="InterPro" id="IPR029016">
    <property type="entry name" value="GAF-like_dom_sf"/>
</dbReference>
<organism evidence="2">
    <name type="scientific">uncultured Gemmatimonadaceae bacterium</name>
    <dbReference type="NCBI Taxonomy" id="246130"/>
    <lineage>
        <taxon>Bacteria</taxon>
        <taxon>Pseudomonadati</taxon>
        <taxon>Gemmatimonadota</taxon>
        <taxon>Gemmatimonadia</taxon>
        <taxon>Gemmatimonadales</taxon>
        <taxon>Gemmatimonadaceae</taxon>
        <taxon>environmental samples</taxon>
    </lineage>
</organism>
<dbReference type="InterPro" id="IPR003018">
    <property type="entry name" value="GAF"/>
</dbReference>
<gene>
    <name evidence="2" type="ORF">AVDCRST_MAG40-2550</name>
</gene>
<reference evidence="2" key="1">
    <citation type="submission" date="2020-02" db="EMBL/GenBank/DDBJ databases">
        <authorList>
            <person name="Meier V. D."/>
        </authorList>
    </citation>
    <scope>NUCLEOTIDE SEQUENCE</scope>
    <source>
        <strain evidence="2">AVDCRST_MAG40</strain>
    </source>
</reference>
<dbReference type="Gene3D" id="3.30.450.40">
    <property type="match status" value="1"/>
</dbReference>
<dbReference type="Pfam" id="PF01590">
    <property type="entry name" value="GAF"/>
    <property type="match status" value="1"/>
</dbReference>
<feature type="domain" description="GAF" evidence="1">
    <location>
        <begin position="24"/>
        <end position="139"/>
    </location>
</feature>
<dbReference type="PANTHER" id="PTHR43102:SF2">
    <property type="entry name" value="GAF DOMAIN-CONTAINING PROTEIN"/>
    <property type="match status" value="1"/>
</dbReference>